<feature type="compositionally biased region" description="Acidic residues" evidence="1">
    <location>
        <begin position="555"/>
        <end position="567"/>
    </location>
</feature>
<dbReference type="RefSeq" id="XP_007766699.1">
    <property type="nucleotide sequence ID" value="XM_007768509.1"/>
</dbReference>
<dbReference type="OrthoDB" id="3247681at2759"/>
<dbReference type="EMBL" id="JH711576">
    <property type="protein sequence ID" value="EIW82716.1"/>
    <property type="molecule type" value="Genomic_DNA"/>
</dbReference>
<protein>
    <submittedName>
        <fullName evidence="2">Uncharacterized protein</fullName>
    </submittedName>
</protein>
<dbReference type="OMA" id="AQNECAT"/>
<sequence>MDGSHFYPSSTWSSDYGQGTGGSSLAENTAFQDAFVFTPEELELLAQEIAAQESITEKHGPPHAEAPSTSIRAPIDALLNPSYPETILPSPLTPFASSWSSPGLETTDLALPVPLSPVPSNFGSSSSATPSTREPSPVLPMPLSAPPAPSAPQLARQTTAEERAELAQKSLSWPGRNPGHAVQEPRRGTKTTLTPAQKASREAATVHGRFEKEKLIAAVQDIIRQQEQEIKAQAGVLNVKEERLKKLVQGQSVFKRTRQPSMRDAIVSAYAEKVNEGREKRLPLKDIEALLAKDESMHPENLSLEQKEELMARFVAKKVHKKGGVRATNSSAAKDHTWSTGKVHQEIENSGRRNGTLGFHFQVQGNVSDTLEPTFYGNAHALDFFPKVLGIQPAQVARMFDLYSTTNSKNLDEREADGFNDVRDACADKIALGLRLVTGIRTIRMMYKSYWDLVLKQKVELIGWPEGITFGNPSDVLHNRDDAHRLWRALESNTCQWVKLTDAELRDRTAMLNRRAANGEAVFKTRKPRSDKGKKRKQAPATAAAASKKHKSAEFVDEEEEDEEDEE</sequence>
<dbReference type="AlphaFoldDB" id="A0A5M3MUD7"/>
<organism evidence="2 3">
    <name type="scientific">Coniophora puteana (strain RWD-64-598)</name>
    <name type="common">Brown rot fungus</name>
    <dbReference type="NCBI Taxonomy" id="741705"/>
    <lineage>
        <taxon>Eukaryota</taxon>
        <taxon>Fungi</taxon>
        <taxon>Dikarya</taxon>
        <taxon>Basidiomycota</taxon>
        <taxon>Agaricomycotina</taxon>
        <taxon>Agaricomycetes</taxon>
        <taxon>Agaricomycetidae</taxon>
        <taxon>Boletales</taxon>
        <taxon>Coniophorineae</taxon>
        <taxon>Coniophoraceae</taxon>
        <taxon>Coniophora</taxon>
    </lineage>
</organism>
<evidence type="ECO:0000313" key="2">
    <source>
        <dbReference type="EMBL" id="EIW82716.1"/>
    </source>
</evidence>
<dbReference type="KEGG" id="cput:CONPUDRAFT_151773"/>
<feature type="compositionally biased region" description="Basic residues" evidence="1">
    <location>
        <begin position="524"/>
        <end position="538"/>
    </location>
</feature>
<feature type="region of interest" description="Disordered" evidence="1">
    <location>
        <begin position="120"/>
        <end position="196"/>
    </location>
</feature>
<feature type="region of interest" description="Disordered" evidence="1">
    <location>
        <begin position="1"/>
        <end position="25"/>
    </location>
</feature>
<gene>
    <name evidence="2" type="ORF">CONPUDRAFT_151773</name>
</gene>
<feature type="compositionally biased region" description="Pro residues" evidence="1">
    <location>
        <begin position="137"/>
        <end position="150"/>
    </location>
</feature>
<reference evidence="3" key="1">
    <citation type="journal article" date="2012" name="Science">
        <title>The Paleozoic origin of enzymatic lignin decomposition reconstructed from 31 fungal genomes.</title>
        <authorList>
            <person name="Floudas D."/>
            <person name="Binder M."/>
            <person name="Riley R."/>
            <person name="Barry K."/>
            <person name="Blanchette R.A."/>
            <person name="Henrissat B."/>
            <person name="Martinez A.T."/>
            <person name="Otillar R."/>
            <person name="Spatafora J.W."/>
            <person name="Yadav J.S."/>
            <person name="Aerts A."/>
            <person name="Benoit I."/>
            <person name="Boyd A."/>
            <person name="Carlson A."/>
            <person name="Copeland A."/>
            <person name="Coutinho P.M."/>
            <person name="de Vries R.P."/>
            <person name="Ferreira P."/>
            <person name="Findley K."/>
            <person name="Foster B."/>
            <person name="Gaskell J."/>
            <person name="Glotzer D."/>
            <person name="Gorecki P."/>
            <person name="Heitman J."/>
            <person name="Hesse C."/>
            <person name="Hori C."/>
            <person name="Igarashi K."/>
            <person name="Jurgens J.A."/>
            <person name="Kallen N."/>
            <person name="Kersten P."/>
            <person name="Kohler A."/>
            <person name="Kuees U."/>
            <person name="Kumar T.K.A."/>
            <person name="Kuo A."/>
            <person name="LaButti K."/>
            <person name="Larrondo L.F."/>
            <person name="Lindquist E."/>
            <person name="Ling A."/>
            <person name="Lombard V."/>
            <person name="Lucas S."/>
            <person name="Lundell T."/>
            <person name="Martin R."/>
            <person name="McLaughlin D.J."/>
            <person name="Morgenstern I."/>
            <person name="Morin E."/>
            <person name="Murat C."/>
            <person name="Nagy L.G."/>
            <person name="Nolan M."/>
            <person name="Ohm R.A."/>
            <person name="Patyshakuliyeva A."/>
            <person name="Rokas A."/>
            <person name="Ruiz-Duenas F.J."/>
            <person name="Sabat G."/>
            <person name="Salamov A."/>
            <person name="Samejima M."/>
            <person name="Schmutz J."/>
            <person name="Slot J.C."/>
            <person name="St John F."/>
            <person name="Stenlid J."/>
            <person name="Sun H."/>
            <person name="Sun S."/>
            <person name="Syed K."/>
            <person name="Tsang A."/>
            <person name="Wiebenga A."/>
            <person name="Young D."/>
            <person name="Pisabarro A."/>
            <person name="Eastwood D.C."/>
            <person name="Martin F."/>
            <person name="Cullen D."/>
            <person name="Grigoriev I.V."/>
            <person name="Hibbett D.S."/>
        </authorList>
    </citation>
    <scope>NUCLEOTIDE SEQUENCE [LARGE SCALE GENOMIC DNA]</scope>
    <source>
        <strain evidence="3">RWD-64-598 SS2</strain>
    </source>
</reference>
<accession>A0A5M3MUD7</accession>
<name>A0A5M3MUD7_CONPW</name>
<dbReference type="GeneID" id="19202924"/>
<evidence type="ECO:0000256" key="1">
    <source>
        <dbReference type="SAM" id="MobiDB-lite"/>
    </source>
</evidence>
<feature type="compositionally biased region" description="Polar residues" evidence="1">
    <location>
        <begin position="7"/>
        <end position="25"/>
    </location>
</feature>
<comment type="caution">
    <text evidence="2">The sequence shown here is derived from an EMBL/GenBank/DDBJ whole genome shotgun (WGS) entry which is preliminary data.</text>
</comment>
<evidence type="ECO:0000313" key="3">
    <source>
        <dbReference type="Proteomes" id="UP000053558"/>
    </source>
</evidence>
<feature type="region of interest" description="Disordered" evidence="1">
    <location>
        <begin position="517"/>
        <end position="567"/>
    </location>
</feature>
<proteinExistence type="predicted"/>
<keyword evidence="3" id="KW-1185">Reference proteome</keyword>
<dbReference type="Proteomes" id="UP000053558">
    <property type="component" value="Unassembled WGS sequence"/>
</dbReference>